<keyword evidence="1" id="KW-1133">Transmembrane helix</keyword>
<feature type="transmembrane region" description="Helical" evidence="1">
    <location>
        <begin position="44"/>
        <end position="63"/>
    </location>
</feature>
<dbReference type="EMBL" id="RCXL01000037">
    <property type="protein sequence ID" value="RYT69252.1"/>
    <property type="molecule type" value="Genomic_DNA"/>
</dbReference>
<dbReference type="Proteomes" id="UP000291917">
    <property type="component" value="Unassembled WGS sequence"/>
</dbReference>
<sequence length="162" mass="19066">MNSEATITLKPKLGYWIARYFLLVVIVFLIPVLIQYLLLDKILYYILLGICLVAWIMLCYTYIDMLFATRWIITKDELIFKHGIFIRHEDHLELYRVIDYAEKQGFWQILLGNKTVKVISGDSSDPILYMFGVDNKIPIIGILRDRVKKARKESGIYEVTNR</sequence>
<keyword evidence="1" id="KW-0472">Membrane</keyword>
<organism evidence="4 5">
    <name type="scientific">Bacteroides eggerthii</name>
    <dbReference type="NCBI Taxonomy" id="28111"/>
    <lineage>
        <taxon>Bacteria</taxon>
        <taxon>Pseudomonadati</taxon>
        <taxon>Bacteroidota</taxon>
        <taxon>Bacteroidia</taxon>
        <taxon>Bacteroidales</taxon>
        <taxon>Bacteroidaceae</taxon>
        <taxon>Bacteroides</taxon>
    </lineage>
</organism>
<proteinExistence type="predicted"/>
<protein>
    <submittedName>
        <fullName evidence="4">PH domain-containing protein</fullName>
    </submittedName>
</protein>
<gene>
    <name evidence="4" type="ORF">EAJ03_17390</name>
    <name evidence="3" type="ORF">F2Z23_17800</name>
</gene>
<evidence type="ECO:0000313" key="3">
    <source>
        <dbReference type="EMBL" id="KAA5269330.1"/>
    </source>
</evidence>
<dbReference type="PANTHER" id="PTHR37938:SF1">
    <property type="entry name" value="BLL0215 PROTEIN"/>
    <property type="match status" value="1"/>
</dbReference>
<evidence type="ECO:0000313" key="6">
    <source>
        <dbReference type="Proteomes" id="UP000335496"/>
    </source>
</evidence>
<dbReference type="InterPro" id="IPR005182">
    <property type="entry name" value="YdbS-like_PH"/>
</dbReference>
<dbReference type="PANTHER" id="PTHR37938">
    <property type="entry name" value="BLL0215 PROTEIN"/>
    <property type="match status" value="1"/>
</dbReference>
<evidence type="ECO:0000256" key="1">
    <source>
        <dbReference type="SAM" id="Phobius"/>
    </source>
</evidence>
<feature type="transmembrane region" description="Helical" evidence="1">
    <location>
        <begin position="20"/>
        <end position="38"/>
    </location>
</feature>
<reference evidence="3 6" key="1">
    <citation type="journal article" date="2019" name="Nat. Med.">
        <title>A library of human gut bacterial isolates paired with longitudinal multiomics data enables mechanistic microbiome research.</title>
        <authorList>
            <person name="Poyet M."/>
            <person name="Groussin M."/>
            <person name="Gibbons S.M."/>
            <person name="Avila-Pacheco J."/>
            <person name="Jiang X."/>
            <person name="Kearney S.M."/>
            <person name="Perrotta A.R."/>
            <person name="Berdy B."/>
            <person name="Zhao S."/>
            <person name="Lieberman T.D."/>
            <person name="Swanson P.K."/>
            <person name="Smith M."/>
            <person name="Roesemann S."/>
            <person name="Alexander J.E."/>
            <person name="Rich S.A."/>
            <person name="Livny J."/>
            <person name="Vlamakis H."/>
            <person name="Clish C."/>
            <person name="Bullock K."/>
            <person name="Deik A."/>
            <person name="Scott J."/>
            <person name="Pierce K.A."/>
            <person name="Xavier R.J."/>
            <person name="Alm E.J."/>
        </authorList>
    </citation>
    <scope>NUCLEOTIDE SEQUENCE [LARGE SCALE GENOMIC DNA]</scope>
    <source>
        <strain evidence="3 6">BIOML-A1</strain>
    </source>
</reference>
<keyword evidence="1" id="KW-0812">Transmembrane</keyword>
<accession>A0A4Q5GP22</accession>
<dbReference type="Proteomes" id="UP000335496">
    <property type="component" value="Unassembled WGS sequence"/>
</dbReference>
<dbReference type="EMBL" id="VVZX01000035">
    <property type="protein sequence ID" value="KAA5269330.1"/>
    <property type="molecule type" value="Genomic_DNA"/>
</dbReference>
<evidence type="ECO:0000313" key="4">
    <source>
        <dbReference type="EMBL" id="RYT69252.1"/>
    </source>
</evidence>
<dbReference type="AlphaFoldDB" id="A0A4Q5GP22"/>
<name>A0A4Q5GP22_9BACE</name>
<reference evidence="4 5" key="2">
    <citation type="journal article" date="2019" name="Science, e1252229">
        <title>Invertible promoters mediate bacterial phase variation, antibiotic resistance, and host adaptation in the gut.</title>
        <authorList>
            <person name="Jiang X."/>
            <person name="Hall A.B."/>
            <person name="Arthur T.D."/>
            <person name="Plichta D.R."/>
            <person name="Covington C.T."/>
            <person name="Poyet M."/>
            <person name="Crothers J."/>
            <person name="Moses P.L."/>
            <person name="Tolonen A.C."/>
            <person name="Vlamakis H."/>
            <person name="Alm E.J."/>
            <person name="Xavier R.J."/>
        </authorList>
    </citation>
    <scope>NUCLEOTIDE SEQUENCE [LARGE SCALE GENOMIC DNA]</scope>
    <source>
        <strain evidence="5">bj_0095</strain>
        <strain evidence="4">Bj_0095</strain>
    </source>
</reference>
<evidence type="ECO:0000259" key="2">
    <source>
        <dbReference type="Pfam" id="PF03703"/>
    </source>
</evidence>
<evidence type="ECO:0000313" key="5">
    <source>
        <dbReference type="Proteomes" id="UP000291917"/>
    </source>
</evidence>
<comment type="caution">
    <text evidence="4">The sequence shown here is derived from an EMBL/GenBank/DDBJ whole genome shotgun (WGS) entry which is preliminary data.</text>
</comment>
<dbReference type="RefSeq" id="WP_130089169.1">
    <property type="nucleotide sequence ID" value="NZ_RCXL01000037.1"/>
</dbReference>
<dbReference type="Pfam" id="PF03703">
    <property type="entry name" value="bPH_2"/>
    <property type="match status" value="1"/>
</dbReference>
<feature type="domain" description="YdbS-like PH" evidence="2">
    <location>
        <begin position="67"/>
        <end position="135"/>
    </location>
</feature>
<keyword evidence="6" id="KW-1185">Reference proteome</keyword>